<gene>
    <name evidence="1" type="ORF">ACFO3S_01345</name>
</gene>
<comment type="caution">
    <text evidence="1">The sequence shown here is derived from an EMBL/GenBank/DDBJ whole genome shotgun (WGS) entry which is preliminary data.</text>
</comment>
<sequence>MNNHLWTLLDDEYHLERLVAIARRHIKLVLEFSQRGVSLERRMQIKQEIDLLRKERDELLGLSPIKK</sequence>
<organism evidence="1 2">
    <name type="scientific">Cohnella hongkongensis</name>
    <dbReference type="NCBI Taxonomy" id="178337"/>
    <lineage>
        <taxon>Bacteria</taxon>
        <taxon>Bacillati</taxon>
        <taxon>Bacillota</taxon>
        <taxon>Bacilli</taxon>
        <taxon>Bacillales</taxon>
        <taxon>Paenibacillaceae</taxon>
        <taxon>Cohnella</taxon>
    </lineage>
</organism>
<dbReference type="Proteomes" id="UP001596028">
    <property type="component" value="Unassembled WGS sequence"/>
</dbReference>
<name>A0ABV9F4N4_9BACL</name>
<evidence type="ECO:0000313" key="2">
    <source>
        <dbReference type="Proteomes" id="UP001596028"/>
    </source>
</evidence>
<dbReference type="EMBL" id="JBHSEP010000001">
    <property type="protein sequence ID" value="MFC4596868.1"/>
    <property type="molecule type" value="Genomic_DNA"/>
</dbReference>
<dbReference type="RefSeq" id="WP_378091435.1">
    <property type="nucleotide sequence ID" value="NZ_JBHSEP010000001.1"/>
</dbReference>
<evidence type="ECO:0000313" key="1">
    <source>
        <dbReference type="EMBL" id="MFC4596868.1"/>
    </source>
</evidence>
<reference evidence="2" key="1">
    <citation type="journal article" date="2019" name="Int. J. Syst. Evol. Microbiol.">
        <title>The Global Catalogue of Microorganisms (GCM) 10K type strain sequencing project: providing services to taxonomists for standard genome sequencing and annotation.</title>
        <authorList>
            <consortium name="The Broad Institute Genomics Platform"/>
            <consortium name="The Broad Institute Genome Sequencing Center for Infectious Disease"/>
            <person name="Wu L."/>
            <person name="Ma J."/>
        </authorList>
    </citation>
    <scope>NUCLEOTIDE SEQUENCE [LARGE SCALE GENOMIC DNA]</scope>
    <source>
        <strain evidence="2">CCUG 49571</strain>
    </source>
</reference>
<keyword evidence="2" id="KW-1185">Reference proteome</keyword>
<accession>A0ABV9F4N4</accession>
<protein>
    <submittedName>
        <fullName evidence="1">Uncharacterized protein</fullName>
    </submittedName>
</protein>
<proteinExistence type="predicted"/>